<dbReference type="EMBL" id="FTOQ01000007">
    <property type="protein sequence ID" value="SIS94825.1"/>
    <property type="molecule type" value="Genomic_DNA"/>
</dbReference>
<dbReference type="STRING" id="633194.SAMN05421759_10787"/>
<dbReference type="RefSeq" id="WP_076448428.1">
    <property type="nucleotide sequence ID" value="NZ_FTOQ01000007.1"/>
</dbReference>
<dbReference type="OrthoDB" id="5641374at2"/>
<evidence type="ECO:0000313" key="2">
    <source>
        <dbReference type="Proteomes" id="UP000186684"/>
    </source>
</evidence>
<evidence type="ECO:0008006" key="3">
    <source>
        <dbReference type="Google" id="ProtNLM"/>
    </source>
</evidence>
<organism evidence="1 2">
    <name type="scientific">Roseivivax lentus</name>
    <dbReference type="NCBI Taxonomy" id="633194"/>
    <lineage>
        <taxon>Bacteria</taxon>
        <taxon>Pseudomonadati</taxon>
        <taxon>Pseudomonadota</taxon>
        <taxon>Alphaproteobacteria</taxon>
        <taxon>Rhodobacterales</taxon>
        <taxon>Roseobacteraceae</taxon>
        <taxon>Roseivivax</taxon>
    </lineage>
</organism>
<sequence length="107" mass="11891">MPDISVNKVVRIVFLAREYGPESRALRDYISGLNEDEANNLVAILWVGRDSFDAEEWDEALATARAEATAPTEDYLSGMPELADYLEAGLEALGIDVTDAEDHFRDK</sequence>
<dbReference type="AlphaFoldDB" id="A0A1N7N900"/>
<protein>
    <recommendedName>
        <fullName evidence="3">DUF3775 domain-containing protein</fullName>
    </recommendedName>
</protein>
<name>A0A1N7N900_9RHOB</name>
<reference evidence="2" key="1">
    <citation type="submission" date="2017-01" db="EMBL/GenBank/DDBJ databases">
        <authorList>
            <person name="Varghese N."/>
            <person name="Submissions S."/>
        </authorList>
    </citation>
    <scope>NUCLEOTIDE SEQUENCE [LARGE SCALE GENOMIC DNA]</scope>
    <source>
        <strain evidence="2">DSM 29430</strain>
    </source>
</reference>
<dbReference type="Pfam" id="PF12616">
    <property type="entry name" value="DUF3775"/>
    <property type="match status" value="1"/>
</dbReference>
<dbReference type="InterPro" id="IPR022254">
    <property type="entry name" value="DUF3775"/>
</dbReference>
<evidence type="ECO:0000313" key="1">
    <source>
        <dbReference type="EMBL" id="SIS94825.1"/>
    </source>
</evidence>
<proteinExistence type="predicted"/>
<dbReference type="Proteomes" id="UP000186684">
    <property type="component" value="Unassembled WGS sequence"/>
</dbReference>
<accession>A0A1N7N900</accession>
<keyword evidence="2" id="KW-1185">Reference proteome</keyword>
<gene>
    <name evidence="1" type="ORF">SAMN05421759_10787</name>
</gene>